<dbReference type="PANTHER" id="PTHR35526">
    <property type="entry name" value="ANTI-SIGMA-F FACTOR RSBW-RELATED"/>
    <property type="match status" value="1"/>
</dbReference>
<keyword evidence="3" id="KW-0067">ATP-binding</keyword>
<comment type="caution">
    <text evidence="3">The sequence shown here is derived from an EMBL/GenBank/DDBJ whole genome shotgun (WGS) entry which is preliminary data.</text>
</comment>
<dbReference type="InterPro" id="IPR003594">
    <property type="entry name" value="HATPase_dom"/>
</dbReference>
<name>A0ABU2H4U6_9ACTN</name>
<keyword evidence="1" id="KW-0808">Transferase</keyword>
<keyword evidence="1" id="KW-0723">Serine/threonine-protein kinase</keyword>
<dbReference type="Gene3D" id="3.30.565.10">
    <property type="entry name" value="Histidine kinase-like ATPase, C-terminal domain"/>
    <property type="match status" value="1"/>
</dbReference>
<accession>A0ABU2H4U6</accession>
<dbReference type="PANTHER" id="PTHR35526:SF3">
    <property type="entry name" value="ANTI-SIGMA-F FACTOR RSBW"/>
    <property type="match status" value="1"/>
</dbReference>
<reference evidence="4" key="1">
    <citation type="submission" date="2023-07" db="EMBL/GenBank/DDBJ databases">
        <title>Novel species in the genus Lipingzhangella isolated from Sambhar Salt Lake.</title>
        <authorList>
            <person name="Jiya N."/>
            <person name="Kajale S."/>
            <person name="Sharma A."/>
        </authorList>
    </citation>
    <scope>NUCLEOTIDE SEQUENCE [LARGE SCALE GENOMIC DNA]</scope>
    <source>
        <strain evidence="4">LS1_29</strain>
    </source>
</reference>
<keyword evidence="1" id="KW-0418">Kinase</keyword>
<dbReference type="CDD" id="cd16936">
    <property type="entry name" value="HATPase_RsbW-like"/>
    <property type="match status" value="1"/>
</dbReference>
<protein>
    <submittedName>
        <fullName evidence="3">ATP-binding protein</fullName>
    </submittedName>
</protein>
<evidence type="ECO:0000313" key="3">
    <source>
        <dbReference type="EMBL" id="MDS1269840.1"/>
    </source>
</evidence>
<evidence type="ECO:0000259" key="2">
    <source>
        <dbReference type="Pfam" id="PF13581"/>
    </source>
</evidence>
<gene>
    <name evidence="3" type="ORF">RIF23_05975</name>
</gene>
<evidence type="ECO:0000256" key="1">
    <source>
        <dbReference type="ARBA" id="ARBA00022527"/>
    </source>
</evidence>
<dbReference type="Proteomes" id="UP001250214">
    <property type="component" value="Unassembled WGS sequence"/>
</dbReference>
<feature type="domain" description="Histidine kinase/HSP90-like ATPase" evidence="2">
    <location>
        <begin position="105"/>
        <end position="245"/>
    </location>
</feature>
<proteinExistence type="predicted"/>
<sequence length="269" mass="28700">MTGNPEPPPGLGFVETHRPHRAVQALEKAPEDLERVHASDAGRDLWNTGGCSWPGLLLELGADQVGGLGEQLRAAATGRPLVRPTRVRPPGGVGMMCEVFIHVLPSQTASAGWARAWATDLLRPRVSDTEAIEATLLVISELVTNALRHSGLTFEVAPTTGAVTGVVRLRVFVAARRIRVDVTNPAVALGSSSEKVGEEAVAGSVPVVCRPTADAEHGRGLAITQELCERLFWRRAPEGYTVTAQLTHTPAQNPTPMAIHQEALLLRVP</sequence>
<dbReference type="Pfam" id="PF13581">
    <property type="entry name" value="HATPase_c_2"/>
    <property type="match status" value="1"/>
</dbReference>
<dbReference type="InterPro" id="IPR036890">
    <property type="entry name" value="HATPase_C_sf"/>
</dbReference>
<dbReference type="SUPFAM" id="SSF55874">
    <property type="entry name" value="ATPase domain of HSP90 chaperone/DNA topoisomerase II/histidine kinase"/>
    <property type="match status" value="1"/>
</dbReference>
<dbReference type="GO" id="GO:0005524">
    <property type="term" value="F:ATP binding"/>
    <property type="evidence" value="ECO:0007669"/>
    <property type="project" value="UniProtKB-KW"/>
</dbReference>
<dbReference type="RefSeq" id="WP_310911377.1">
    <property type="nucleotide sequence ID" value="NZ_JAVLVT010000002.1"/>
</dbReference>
<keyword evidence="4" id="KW-1185">Reference proteome</keyword>
<dbReference type="InterPro" id="IPR050267">
    <property type="entry name" value="Anti-sigma-factor_SerPK"/>
</dbReference>
<keyword evidence="3" id="KW-0547">Nucleotide-binding</keyword>
<dbReference type="EMBL" id="JAVLVT010000002">
    <property type="protein sequence ID" value="MDS1269840.1"/>
    <property type="molecule type" value="Genomic_DNA"/>
</dbReference>
<organism evidence="3 4">
    <name type="scientific">Lipingzhangella rawalii</name>
    <dbReference type="NCBI Taxonomy" id="2055835"/>
    <lineage>
        <taxon>Bacteria</taxon>
        <taxon>Bacillati</taxon>
        <taxon>Actinomycetota</taxon>
        <taxon>Actinomycetes</taxon>
        <taxon>Streptosporangiales</taxon>
        <taxon>Nocardiopsidaceae</taxon>
        <taxon>Lipingzhangella</taxon>
    </lineage>
</organism>
<evidence type="ECO:0000313" key="4">
    <source>
        <dbReference type="Proteomes" id="UP001250214"/>
    </source>
</evidence>